<dbReference type="CDD" id="cd12148">
    <property type="entry name" value="fungal_TF_MHR"/>
    <property type="match status" value="1"/>
</dbReference>
<evidence type="ECO:0000259" key="8">
    <source>
        <dbReference type="PROSITE" id="PS50048"/>
    </source>
</evidence>
<evidence type="ECO:0000313" key="9">
    <source>
        <dbReference type="EMBL" id="KAF9883044.1"/>
    </source>
</evidence>
<dbReference type="CDD" id="cd00067">
    <property type="entry name" value="GAL4"/>
    <property type="match status" value="1"/>
</dbReference>
<evidence type="ECO:0000256" key="5">
    <source>
        <dbReference type="ARBA" id="ARBA00023125"/>
    </source>
</evidence>
<keyword evidence="2" id="KW-0479">Metal-binding</keyword>
<comment type="caution">
    <text evidence="9">The sequence shown here is derived from an EMBL/GenBank/DDBJ whole genome shotgun (WGS) entry which is preliminary data.</text>
</comment>
<dbReference type="AlphaFoldDB" id="A0AAD4CAT5"/>
<keyword evidence="10" id="KW-1185">Reference proteome</keyword>
<dbReference type="Proteomes" id="UP001194746">
    <property type="component" value="Unassembled WGS sequence"/>
</dbReference>
<dbReference type="Pfam" id="PF00172">
    <property type="entry name" value="Zn_clus"/>
    <property type="match status" value="1"/>
</dbReference>
<keyword evidence="3" id="KW-0862">Zinc</keyword>
<comment type="subcellular location">
    <subcellularLocation>
        <location evidence="1">Nucleus</location>
    </subcellularLocation>
</comment>
<evidence type="ECO:0000256" key="6">
    <source>
        <dbReference type="ARBA" id="ARBA00023163"/>
    </source>
</evidence>
<dbReference type="GO" id="GO:0000981">
    <property type="term" value="F:DNA-binding transcription factor activity, RNA polymerase II-specific"/>
    <property type="evidence" value="ECO:0007669"/>
    <property type="project" value="InterPro"/>
</dbReference>
<name>A0AAD4CAT5_ASPNN</name>
<dbReference type="Gene3D" id="4.10.240.10">
    <property type="entry name" value="Zn(2)-C6 fungal-type DNA-binding domain"/>
    <property type="match status" value="1"/>
</dbReference>
<evidence type="ECO:0000256" key="7">
    <source>
        <dbReference type="ARBA" id="ARBA00023242"/>
    </source>
</evidence>
<dbReference type="GO" id="GO:0003677">
    <property type="term" value="F:DNA binding"/>
    <property type="evidence" value="ECO:0007669"/>
    <property type="project" value="UniProtKB-KW"/>
</dbReference>
<dbReference type="SMART" id="SM00066">
    <property type="entry name" value="GAL4"/>
    <property type="match status" value="1"/>
</dbReference>
<dbReference type="PROSITE" id="PS50048">
    <property type="entry name" value="ZN2_CY6_FUNGAL_2"/>
    <property type="match status" value="1"/>
</dbReference>
<dbReference type="PANTHER" id="PTHR31668:SF18">
    <property type="entry name" value="MALTOSE FERMENTATION REGULATORY PROTEIN MAL13-RELATED"/>
    <property type="match status" value="1"/>
</dbReference>
<keyword evidence="4" id="KW-0805">Transcription regulation</keyword>
<dbReference type="PROSITE" id="PS00463">
    <property type="entry name" value="ZN2_CY6_FUNGAL_1"/>
    <property type="match status" value="1"/>
</dbReference>
<dbReference type="GO" id="GO:0008270">
    <property type="term" value="F:zinc ion binding"/>
    <property type="evidence" value="ECO:0007669"/>
    <property type="project" value="InterPro"/>
</dbReference>
<evidence type="ECO:0000256" key="4">
    <source>
        <dbReference type="ARBA" id="ARBA00023015"/>
    </source>
</evidence>
<keyword evidence="7" id="KW-0539">Nucleus</keyword>
<feature type="domain" description="Zn(2)-C6 fungal-type" evidence="8">
    <location>
        <begin position="6"/>
        <end position="35"/>
    </location>
</feature>
<keyword evidence="5" id="KW-0238">DNA-binding</keyword>
<evidence type="ECO:0000256" key="1">
    <source>
        <dbReference type="ARBA" id="ARBA00004123"/>
    </source>
</evidence>
<dbReference type="GO" id="GO:0009893">
    <property type="term" value="P:positive regulation of metabolic process"/>
    <property type="evidence" value="ECO:0007669"/>
    <property type="project" value="UniProtKB-ARBA"/>
</dbReference>
<dbReference type="InterPro" id="IPR036864">
    <property type="entry name" value="Zn2-C6_fun-type_DNA-bd_sf"/>
</dbReference>
<organism evidence="9 10">
    <name type="scientific">Aspergillus nanangensis</name>
    <dbReference type="NCBI Taxonomy" id="2582783"/>
    <lineage>
        <taxon>Eukaryota</taxon>
        <taxon>Fungi</taxon>
        <taxon>Dikarya</taxon>
        <taxon>Ascomycota</taxon>
        <taxon>Pezizomycotina</taxon>
        <taxon>Eurotiomycetes</taxon>
        <taxon>Eurotiomycetidae</taxon>
        <taxon>Eurotiales</taxon>
        <taxon>Aspergillaceae</taxon>
        <taxon>Aspergillus</taxon>
        <taxon>Aspergillus subgen. Circumdati</taxon>
    </lineage>
</organism>
<proteinExistence type="predicted"/>
<dbReference type="InterPro" id="IPR050797">
    <property type="entry name" value="Carb_Metab_Trans_Reg"/>
</dbReference>
<reference evidence="9" key="1">
    <citation type="journal article" date="2019" name="Beilstein J. Org. Chem.">
        <title>Nanangenines: drimane sesquiterpenoids as the dominant metabolite cohort of a novel Australian fungus, Aspergillus nanangensis.</title>
        <authorList>
            <person name="Lacey H.J."/>
            <person name="Gilchrist C.L.M."/>
            <person name="Crombie A."/>
            <person name="Kalaitzis J.A."/>
            <person name="Vuong D."/>
            <person name="Rutledge P.J."/>
            <person name="Turner P."/>
            <person name="Pitt J.I."/>
            <person name="Lacey E."/>
            <person name="Chooi Y.H."/>
            <person name="Piggott A.M."/>
        </authorList>
    </citation>
    <scope>NUCLEOTIDE SEQUENCE</scope>
    <source>
        <strain evidence="9">MST-FP2251</strain>
    </source>
</reference>
<dbReference type="InterPro" id="IPR001138">
    <property type="entry name" value="Zn2Cys6_DnaBD"/>
</dbReference>
<dbReference type="EMBL" id="VCAU01000190">
    <property type="protein sequence ID" value="KAF9883044.1"/>
    <property type="molecule type" value="Genomic_DNA"/>
</dbReference>
<dbReference type="SUPFAM" id="SSF57701">
    <property type="entry name" value="Zn2/Cys6 DNA-binding domain"/>
    <property type="match status" value="1"/>
</dbReference>
<evidence type="ECO:0000313" key="10">
    <source>
        <dbReference type="Proteomes" id="UP001194746"/>
    </source>
</evidence>
<sequence>MPRPTPCDACALRRVKCDAGNPCAWCDRQGQPCTYLRVRRRRGPKGPRASTIFRVIQQQARSQTAQLPTSPAPMENNVLPSHSGRIPLAQYFTHLDMYQSRLYAIWPVVAASELKCRLRDETPVEPDVQALAAALCAATILQLRLTEEDSAGYPALATAEAFVRECLRHRNTLTSSNTISTNLLLISLFLHMYYANAGQIHAATFALRDAITYVHLLRLGEEEQLNSLPAEEREVGIRIFWVLYLTERTFCGSHGIPILLQKISYLPDPIQETNDGICSLTEFCCLVRLFTLGESLLPHRPAAIEPVPGSPQAKGELQLLYRNINTCDVYRDNMAFLQEVDIQTTRAWLQSLLWQRALSNFLLDSHATEVQFTPEFPLTLAKGLLGFLSKIPLDLIRPHAYAMEVKLCQVAHNLLDIIMIVPSIRRERCSQSGPVDVVLALERLLGSLFQRESEMVAVMRRRLMEVDLEPLPLSSLELLEYAEEDLCDGYSGMPQEEVTQDTTHYEA</sequence>
<reference evidence="9" key="2">
    <citation type="submission" date="2020-02" db="EMBL/GenBank/DDBJ databases">
        <authorList>
            <person name="Gilchrist C.L.M."/>
            <person name="Chooi Y.-H."/>
        </authorList>
    </citation>
    <scope>NUCLEOTIDE SEQUENCE</scope>
    <source>
        <strain evidence="9">MST-FP2251</strain>
    </source>
</reference>
<accession>A0AAD4CAT5</accession>
<keyword evidence="6" id="KW-0804">Transcription</keyword>
<dbReference type="GO" id="GO:0005634">
    <property type="term" value="C:nucleus"/>
    <property type="evidence" value="ECO:0007669"/>
    <property type="project" value="UniProtKB-SubCell"/>
</dbReference>
<evidence type="ECO:0000256" key="2">
    <source>
        <dbReference type="ARBA" id="ARBA00022723"/>
    </source>
</evidence>
<dbReference type="PANTHER" id="PTHR31668">
    <property type="entry name" value="GLUCOSE TRANSPORT TRANSCRIPTION REGULATOR RGT1-RELATED-RELATED"/>
    <property type="match status" value="1"/>
</dbReference>
<evidence type="ECO:0000256" key="3">
    <source>
        <dbReference type="ARBA" id="ARBA00022833"/>
    </source>
</evidence>
<protein>
    <recommendedName>
        <fullName evidence="8">Zn(2)-C6 fungal-type domain-containing protein</fullName>
    </recommendedName>
</protein>
<gene>
    <name evidence="9" type="ORF">FE257_004298</name>
</gene>